<evidence type="ECO:0000313" key="2">
    <source>
        <dbReference type="EMBL" id="TRY72996.1"/>
    </source>
</evidence>
<feature type="region of interest" description="Disordered" evidence="1">
    <location>
        <begin position="240"/>
        <end position="298"/>
    </location>
</feature>
<feature type="region of interest" description="Disordered" evidence="1">
    <location>
        <begin position="414"/>
        <end position="454"/>
    </location>
</feature>
<dbReference type="EMBL" id="VCGU01000007">
    <property type="protein sequence ID" value="TRY72996.1"/>
    <property type="molecule type" value="Genomic_DNA"/>
</dbReference>
<organism evidence="2 3">
    <name type="scientific">Tigriopus californicus</name>
    <name type="common">Marine copepod</name>
    <dbReference type="NCBI Taxonomy" id="6832"/>
    <lineage>
        <taxon>Eukaryota</taxon>
        <taxon>Metazoa</taxon>
        <taxon>Ecdysozoa</taxon>
        <taxon>Arthropoda</taxon>
        <taxon>Crustacea</taxon>
        <taxon>Multicrustacea</taxon>
        <taxon>Hexanauplia</taxon>
        <taxon>Copepoda</taxon>
        <taxon>Harpacticoida</taxon>
        <taxon>Harpacticidae</taxon>
        <taxon>Tigriopus</taxon>
    </lineage>
</organism>
<keyword evidence="3" id="KW-1185">Reference proteome</keyword>
<feature type="compositionally biased region" description="Low complexity" evidence="1">
    <location>
        <begin position="72"/>
        <end position="88"/>
    </location>
</feature>
<protein>
    <submittedName>
        <fullName evidence="2">Uncharacterized protein</fullName>
    </submittedName>
</protein>
<dbReference type="Proteomes" id="UP000318571">
    <property type="component" value="Chromosome 3"/>
</dbReference>
<accession>A0A553P5N6</accession>
<feature type="region of interest" description="Disordered" evidence="1">
    <location>
        <begin position="27"/>
        <end position="108"/>
    </location>
</feature>
<feature type="compositionally biased region" description="Low complexity" evidence="1">
    <location>
        <begin position="249"/>
        <end position="262"/>
    </location>
</feature>
<gene>
    <name evidence="2" type="ORF">TCAL_01876</name>
</gene>
<feature type="compositionally biased region" description="Acidic residues" evidence="1">
    <location>
        <begin position="424"/>
        <end position="454"/>
    </location>
</feature>
<evidence type="ECO:0000313" key="3">
    <source>
        <dbReference type="Proteomes" id="UP000318571"/>
    </source>
</evidence>
<dbReference type="AlphaFoldDB" id="A0A553P5N6"/>
<evidence type="ECO:0000256" key="1">
    <source>
        <dbReference type="SAM" id="MobiDB-lite"/>
    </source>
</evidence>
<reference evidence="2 3" key="1">
    <citation type="journal article" date="2018" name="Nat. Ecol. Evol.">
        <title>Genomic signatures of mitonuclear coevolution across populations of Tigriopus californicus.</title>
        <authorList>
            <person name="Barreto F.S."/>
            <person name="Watson E.T."/>
            <person name="Lima T.G."/>
            <person name="Willett C.S."/>
            <person name="Edmands S."/>
            <person name="Li W."/>
            <person name="Burton R.S."/>
        </authorList>
    </citation>
    <scope>NUCLEOTIDE SEQUENCE [LARGE SCALE GENOMIC DNA]</scope>
    <source>
        <strain evidence="2 3">San Diego</strain>
    </source>
</reference>
<name>A0A553P5N6_TIGCA</name>
<sequence>MYMENWWSSFWSGTLGPSSIMYWSAGSRGGTGPEPIQASPPSARWGPGTRRSYSSPNPRGFVRLHSLEDDPMMMTSSSSTGQMPSPSQLDSGQPGAPFHAHQQTPQESKWLKKYPSDAPHRTAVRPSKAVLNPISNSRPVAKTPMGHQMPFNLNTGQYQRWHGQPQAGSEQLFQVGRPLIQPELANMFVPAHSWVAQDVGHCLNHLMGSMIETMTSIYPSPLNPNARPFVPLNPNAAEFRPTGSGSCGSGSATASETSSVVDSSEDHPSISQAGLLSPEMCPQKDKFTPTQSQAPSPCVTPVVDEQAKEDILKSVCNRKGTPWVPEPALSAANLSEESIGTHHIQDLKSWPASDLDGDSSFVMESDDNTTLSPNLIPNPRIHLLSQRSRSLSTCSSEESFIEFSCDAPNTVVPPSKSVIHANNDESDDDSSDSSDDEDELESEHDDDSDWDEVDDAHCWTDIPDEFKTCPFQCPIEARKSEEQNTPWSENEAVRDANRRWNLNYRQMSNHDRACQVGFKSETAWEVFLEDPEESEDLQAARKSDFPERAADKARMERMLSRIFQPDHRKKMFLLIRGEHLENI</sequence>
<comment type="caution">
    <text evidence="2">The sequence shown here is derived from an EMBL/GenBank/DDBJ whole genome shotgun (WGS) entry which is preliminary data.</text>
</comment>
<proteinExistence type="predicted"/>